<keyword evidence="1" id="KW-0812">Transmembrane</keyword>
<feature type="transmembrane region" description="Helical" evidence="1">
    <location>
        <begin position="52"/>
        <end position="70"/>
    </location>
</feature>
<sequence length="102" mass="11646">MNILTAPTRLNSTAKIEVEPTETRVLQAPIAELGAIWEHVTNHFSLLLFEQFIGTLLSYPMLLIIAIALASDIDNIVAEDDIQLLEKRKDFVYHRLRESKEE</sequence>
<evidence type="ECO:0000256" key="1">
    <source>
        <dbReference type="SAM" id="Phobius"/>
    </source>
</evidence>
<name>A0A1A9ZH34_GLOPL</name>
<keyword evidence="1" id="KW-1133">Transmembrane helix</keyword>
<dbReference type="AlphaFoldDB" id="A0A1A9ZH34"/>
<evidence type="ECO:0000313" key="2">
    <source>
        <dbReference type="EnsemblMetazoa" id="GPAI014525-PA"/>
    </source>
</evidence>
<keyword evidence="1" id="KW-0472">Membrane</keyword>
<dbReference type="Proteomes" id="UP000092445">
    <property type="component" value="Unassembled WGS sequence"/>
</dbReference>
<reference evidence="2" key="2">
    <citation type="submission" date="2020-05" db="UniProtKB">
        <authorList>
            <consortium name="EnsemblMetazoa"/>
        </authorList>
    </citation>
    <scope>IDENTIFICATION</scope>
    <source>
        <strain evidence="2">IAEA</strain>
    </source>
</reference>
<evidence type="ECO:0000313" key="3">
    <source>
        <dbReference type="Proteomes" id="UP000092445"/>
    </source>
</evidence>
<accession>A0A1A9ZH34</accession>
<dbReference type="VEuPathDB" id="VectorBase:GPAI014525"/>
<organism evidence="2 3">
    <name type="scientific">Glossina pallidipes</name>
    <name type="common">Tsetse fly</name>
    <dbReference type="NCBI Taxonomy" id="7398"/>
    <lineage>
        <taxon>Eukaryota</taxon>
        <taxon>Metazoa</taxon>
        <taxon>Ecdysozoa</taxon>
        <taxon>Arthropoda</taxon>
        <taxon>Hexapoda</taxon>
        <taxon>Insecta</taxon>
        <taxon>Pterygota</taxon>
        <taxon>Neoptera</taxon>
        <taxon>Endopterygota</taxon>
        <taxon>Diptera</taxon>
        <taxon>Brachycera</taxon>
        <taxon>Muscomorpha</taxon>
        <taxon>Hippoboscoidea</taxon>
        <taxon>Glossinidae</taxon>
        <taxon>Glossina</taxon>
    </lineage>
</organism>
<reference evidence="3" key="1">
    <citation type="submission" date="2014-03" db="EMBL/GenBank/DDBJ databases">
        <authorList>
            <person name="Aksoy S."/>
            <person name="Warren W."/>
            <person name="Wilson R.K."/>
        </authorList>
    </citation>
    <scope>NUCLEOTIDE SEQUENCE [LARGE SCALE GENOMIC DNA]</scope>
    <source>
        <strain evidence="3">IAEA</strain>
    </source>
</reference>
<keyword evidence="3" id="KW-1185">Reference proteome</keyword>
<protein>
    <submittedName>
        <fullName evidence="2">Uncharacterized protein</fullName>
    </submittedName>
</protein>
<dbReference type="EnsemblMetazoa" id="GPAI014525-RA">
    <property type="protein sequence ID" value="GPAI014525-PA"/>
    <property type="gene ID" value="GPAI014525"/>
</dbReference>
<proteinExistence type="predicted"/>